<keyword evidence="3" id="KW-1185">Reference proteome</keyword>
<dbReference type="Proteomes" id="UP001054857">
    <property type="component" value="Unassembled WGS sequence"/>
</dbReference>
<accession>A0AAD3HT32</accession>
<organism evidence="2 3">
    <name type="scientific">Astrephomene gubernaculifera</name>
    <dbReference type="NCBI Taxonomy" id="47775"/>
    <lineage>
        <taxon>Eukaryota</taxon>
        <taxon>Viridiplantae</taxon>
        <taxon>Chlorophyta</taxon>
        <taxon>core chlorophytes</taxon>
        <taxon>Chlorophyceae</taxon>
        <taxon>CS clade</taxon>
        <taxon>Chlamydomonadales</taxon>
        <taxon>Astrephomenaceae</taxon>
        <taxon>Astrephomene</taxon>
    </lineage>
</organism>
<reference evidence="2 3" key="1">
    <citation type="journal article" date="2021" name="Sci. Rep.">
        <title>Genome sequencing of the multicellular alga Astrephomene provides insights into convergent evolution of germ-soma differentiation.</title>
        <authorList>
            <person name="Yamashita S."/>
            <person name="Yamamoto K."/>
            <person name="Matsuzaki R."/>
            <person name="Suzuki S."/>
            <person name="Yamaguchi H."/>
            <person name="Hirooka S."/>
            <person name="Minakuchi Y."/>
            <person name="Miyagishima S."/>
            <person name="Kawachi M."/>
            <person name="Toyoda A."/>
            <person name="Nozaki H."/>
        </authorList>
    </citation>
    <scope>NUCLEOTIDE SEQUENCE [LARGE SCALE GENOMIC DNA]</scope>
    <source>
        <strain evidence="2 3">NIES-4017</strain>
    </source>
</reference>
<sequence>MPSSLILEPRRWVPRLSCQQRAVILCLAGSQSARARDASHKRSTSRRGNQSLNGGSPVFEKAPTFPLSLGTHNPLPPTPLKHQQHPQPHHPTPHHPHQQHPQPQPPPPSLEQQLRGLPPL</sequence>
<comment type="caution">
    <text evidence="2">The sequence shown here is derived from an EMBL/GenBank/DDBJ whole genome shotgun (WGS) entry which is preliminary data.</text>
</comment>
<evidence type="ECO:0000313" key="2">
    <source>
        <dbReference type="EMBL" id="GFR52128.1"/>
    </source>
</evidence>
<gene>
    <name evidence="2" type="ORF">Agub_g14643</name>
</gene>
<evidence type="ECO:0000313" key="3">
    <source>
        <dbReference type="Proteomes" id="UP001054857"/>
    </source>
</evidence>
<proteinExistence type="predicted"/>
<evidence type="ECO:0000256" key="1">
    <source>
        <dbReference type="SAM" id="MobiDB-lite"/>
    </source>
</evidence>
<name>A0AAD3HT32_9CHLO</name>
<dbReference type="AlphaFoldDB" id="A0AAD3HT32"/>
<protein>
    <submittedName>
        <fullName evidence="2">Uncharacterized protein</fullName>
    </submittedName>
</protein>
<dbReference type="EMBL" id="BMAR01000058">
    <property type="protein sequence ID" value="GFR52128.1"/>
    <property type="molecule type" value="Genomic_DNA"/>
</dbReference>
<feature type="region of interest" description="Disordered" evidence="1">
    <location>
        <begin position="29"/>
        <end position="120"/>
    </location>
</feature>
<feature type="non-terminal residue" evidence="2">
    <location>
        <position position="1"/>
    </location>
</feature>
<feature type="compositionally biased region" description="Basic residues" evidence="1">
    <location>
        <begin position="82"/>
        <end position="98"/>
    </location>
</feature>